<feature type="non-terminal residue" evidence="2">
    <location>
        <position position="1"/>
    </location>
</feature>
<comment type="caution">
    <text evidence="2">The sequence shown here is derived from an EMBL/GenBank/DDBJ whole genome shotgun (WGS) entry which is preliminary data.</text>
</comment>
<evidence type="ECO:0000313" key="3">
    <source>
        <dbReference type="Proteomes" id="UP000485058"/>
    </source>
</evidence>
<feature type="non-terminal residue" evidence="2">
    <location>
        <position position="113"/>
    </location>
</feature>
<reference evidence="2 3" key="1">
    <citation type="submission" date="2020-02" db="EMBL/GenBank/DDBJ databases">
        <title>Draft genome sequence of Haematococcus lacustris strain NIES-144.</title>
        <authorList>
            <person name="Morimoto D."/>
            <person name="Nakagawa S."/>
            <person name="Yoshida T."/>
            <person name="Sawayama S."/>
        </authorList>
    </citation>
    <scope>NUCLEOTIDE SEQUENCE [LARGE SCALE GENOMIC DNA]</scope>
    <source>
        <strain evidence="2 3">NIES-144</strain>
    </source>
</reference>
<evidence type="ECO:0000256" key="1">
    <source>
        <dbReference type="SAM" id="MobiDB-lite"/>
    </source>
</evidence>
<feature type="compositionally biased region" description="Basic and acidic residues" evidence="1">
    <location>
        <begin position="1"/>
        <end position="13"/>
    </location>
</feature>
<evidence type="ECO:0000313" key="2">
    <source>
        <dbReference type="EMBL" id="GFH22658.1"/>
    </source>
</evidence>
<dbReference type="EMBL" id="BLLF01002092">
    <property type="protein sequence ID" value="GFH22658.1"/>
    <property type="molecule type" value="Genomic_DNA"/>
</dbReference>
<name>A0A699ZWN1_HAELA</name>
<feature type="region of interest" description="Disordered" evidence="1">
    <location>
        <begin position="1"/>
        <end position="39"/>
    </location>
</feature>
<accession>A0A699ZWN1</accession>
<dbReference type="AlphaFoldDB" id="A0A699ZWN1"/>
<dbReference type="Proteomes" id="UP000485058">
    <property type="component" value="Unassembled WGS sequence"/>
</dbReference>
<organism evidence="2 3">
    <name type="scientific">Haematococcus lacustris</name>
    <name type="common">Green alga</name>
    <name type="synonym">Haematococcus pluvialis</name>
    <dbReference type="NCBI Taxonomy" id="44745"/>
    <lineage>
        <taxon>Eukaryota</taxon>
        <taxon>Viridiplantae</taxon>
        <taxon>Chlorophyta</taxon>
        <taxon>core chlorophytes</taxon>
        <taxon>Chlorophyceae</taxon>
        <taxon>CS clade</taxon>
        <taxon>Chlamydomonadales</taxon>
        <taxon>Haematococcaceae</taxon>
        <taxon>Haematococcus</taxon>
    </lineage>
</organism>
<gene>
    <name evidence="2" type="ORF">HaLaN_20155</name>
</gene>
<keyword evidence="3" id="KW-1185">Reference proteome</keyword>
<protein>
    <submittedName>
        <fullName evidence="2">Uncharacterized protein</fullName>
    </submittedName>
</protein>
<sequence>CTHPLADDDRRSTYEGPGVSGEEQYSGAAGRGGASSRDVFNDEDVDDEVVYHEFKREERGMKLKERQRKLGAARDGFSTEEALLYEQLSGLCRDAAWTKSYVASSLLMTKELL</sequence>
<proteinExistence type="predicted"/>